<dbReference type="EMBL" id="JABTTQ020000010">
    <property type="protein sequence ID" value="KAK6148586.1"/>
    <property type="molecule type" value="Genomic_DNA"/>
</dbReference>
<dbReference type="Pfam" id="PF13450">
    <property type="entry name" value="NAD_binding_8"/>
    <property type="match status" value="1"/>
</dbReference>
<accession>A0ABR0WNS9</accession>
<reference evidence="4 5" key="1">
    <citation type="journal article" date="2021" name="Comput. Struct. Biotechnol. J.">
        <title>De novo genome assembly of the potent medicinal plant Rehmannia glutinosa using nanopore technology.</title>
        <authorList>
            <person name="Ma L."/>
            <person name="Dong C."/>
            <person name="Song C."/>
            <person name="Wang X."/>
            <person name="Zheng X."/>
            <person name="Niu Y."/>
            <person name="Chen S."/>
            <person name="Feng W."/>
        </authorList>
    </citation>
    <scope>NUCLEOTIDE SEQUENCE [LARGE SCALE GENOMIC DNA]</scope>
    <source>
        <strain evidence="4">DH-2019</strain>
    </source>
</reference>
<comment type="caution">
    <text evidence="4">The sequence shown here is derived from an EMBL/GenBank/DDBJ whole genome shotgun (WGS) entry which is preliminary data.</text>
</comment>
<keyword evidence="3" id="KW-0560">Oxidoreductase</keyword>
<dbReference type="Gene3D" id="3.50.50.60">
    <property type="entry name" value="FAD/NAD(P)-binding domain"/>
    <property type="match status" value="1"/>
</dbReference>
<sequence length="320" mass="36423">MVSDNNSSKKVCVIGAGPAGLVAARELRKEGHNVVVIEKSHDVGGQWLYDPKVEEESPLGKDSFLKIHSSIYASLRLTSPREIMGFTDFPFVVKKGRDMRRDDKIRYSAESVEMLDYPVLDKDLRWVVKSKAEKAVEEVYDAVVVVVVGNSLSGQDISMELVSIAKEIHLSARSLNISQGLSKVISKYDNLHLHPQIIGFPFFESQAKWIAQVLSGKRMLPSWDDMMQSIKEFYHSRDVAGIPKHNTHDVANFEYCDKYADYIGFPHLEEWRKELCLSALRNSEINLETYRDSFEEDQEMLQVAHNSPHFTQLGHEDFTS</sequence>
<evidence type="ECO:0000313" key="4">
    <source>
        <dbReference type="EMBL" id="KAK6148586.1"/>
    </source>
</evidence>
<dbReference type="InterPro" id="IPR050346">
    <property type="entry name" value="FMO-like"/>
</dbReference>
<dbReference type="PRINTS" id="PR00419">
    <property type="entry name" value="ADXRDTASE"/>
</dbReference>
<evidence type="ECO:0000256" key="2">
    <source>
        <dbReference type="ARBA" id="ARBA00022827"/>
    </source>
</evidence>
<keyword evidence="5" id="KW-1185">Reference proteome</keyword>
<gene>
    <name evidence="4" type="ORF">DH2020_019498</name>
</gene>
<keyword evidence="1" id="KW-0285">Flavoprotein</keyword>
<evidence type="ECO:0000256" key="3">
    <source>
        <dbReference type="ARBA" id="ARBA00023002"/>
    </source>
</evidence>
<dbReference type="Proteomes" id="UP001318860">
    <property type="component" value="Unassembled WGS sequence"/>
</dbReference>
<evidence type="ECO:0000313" key="5">
    <source>
        <dbReference type="Proteomes" id="UP001318860"/>
    </source>
</evidence>
<dbReference type="PIRSF" id="PIRSF000332">
    <property type="entry name" value="FMO"/>
    <property type="match status" value="1"/>
</dbReference>
<proteinExistence type="predicted"/>
<dbReference type="InterPro" id="IPR000960">
    <property type="entry name" value="Flavin_mOase"/>
</dbReference>
<evidence type="ECO:0008006" key="6">
    <source>
        <dbReference type="Google" id="ProtNLM"/>
    </source>
</evidence>
<evidence type="ECO:0000256" key="1">
    <source>
        <dbReference type="ARBA" id="ARBA00022630"/>
    </source>
</evidence>
<name>A0ABR0WNS9_REHGL</name>
<dbReference type="InterPro" id="IPR036188">
    <property type="entry name" value="FAD/NAD-bd_sf"/>
</dbReference>
<organism evidence="4 5">
    <name type="scientific">Rehmannia glutinosa</name>
    <name type="common">Chinese foxglove</name>
    <dbReference type="NCBI Taxonomy" id="99300"/>
    <lineage>
        <taxon>Eukaryota</taxon>
        <taxon>Viridiplantae</taxon>
        <taxon>Streptophyta</taxon>
        <taxon>Embryophyta</taxon>
        <taxon>Tracheophyta</taxon>
        <taxon>Spermatophyta</taxon>
        <taxon>Magnoliopsida</taxon>
        <taxon>eudicotyledons</taxon>
        <taxon>Gunneridae</taxon>
        <taxon>Pentapetalae</taxon>
        <taxon>asterids</taxon>
        <taxon>lamiids</taxon>
        <taxon>Lamiales</taxon>
        <taxon>Orobanchaceae</taxon>
        <taxon>Rehmannieae</taxon>
        <taxon>Rehmannia</taxon>
    </lineage>
</organism>
<protein>
    <recommendedName>
        <fullName evidence="6">Flavin-containing monooxygenase</fullName>
    </recommendedName>
</protein>
<dbReference type="PANTHER" id="PTHR23023">
    <property type="entry name" value="DIMETHYLANILINE MONOOXYGENASE"/>
    <property type="match status" value="1"/>
</dbReference>
<keyword evidence="2" id="KW-0274">FAD</keyword>
<dbReference type="SUPFAM" id="SSF51905">
    <property type="entry name" value="FAD/NAD(P)-binding domain"/>
    <property type="match status" value="1"/>
</dbReference>